<dbReference type="EMBL" id="AGNL01013762">
    <property type="protein sequence ID" value="EJK67029.1"/>
    <property type="molecule type" value="Genomic_DNA"/>
</dbReference>
<sequence length="116" mass="12641">MTSAGDVGSLCAGGYWIELGNAVNIESIEGDDDCVAVGVGARKKALKQRAILDETIHVEHGRDTKVPIFQKFEFVYRSKAVSRAAASLSLPLSKWCKLCALLSKESNWESLDQKLV</sequence>
<name>K0SPV4_THAOC</name>
<accession>K0SPV4</accession>
<dbReference type="AlphaFoldDB" id="K0SPV4"/>
<feature type="non-terminal residue" evidence="1">
    <location>
        <position position="116"/>
    </location>
</feature>
<keyword evidence="2" id="KW-1185">Reference proteome</keyword>
<protein>
    <submittedName>
        <fullName evidence="1">Uncharacterized protein</fullName>
    </submittedName>
</protein>
<evidence type="ECO:0000313" key="1">
    <source>
        <dbReference type="EMBL" id="EJK67029.1"/>
    </source>
</evidence>
<gene>
    <name evidence="1" type="ORF">THAOC_11984</name>
</gene>
<dbReference type="Proteomes" id="UP000266841">
    <property type="component" value="Unassembled WGS sequence"/>
</dbReference>
<organism evidence="1 2">
    <name type="scientific">Thalassiosira oceanica</name>
    <name type="common">Marine diatom</name>
    <dbReference type="NCBI Taxonomy" id="159749"/>
    <lineage>
        <taxon>Eukaryota</taxon>
        <taxon>Sar</taxon>
        <taxon>Stramenopiles</taxon>
        <taxon>Ochrophyta</taxon>
        <taxon>Bacillariophyta</taxon>
        <taxon>Coscinodiscophyceae</taxon>
        <taxon>Thalassiosirophycidae</taxon>
        <taxon>Thalassiosirales</taxon>
        <taxon>Thalassiosiraceae</taxon>
        <taxon>Thalassiosira</taxon>
    </lineage>
</organism>
<reference evidence="1 2" key="1">
    <citation type="journal article" date="2012" name="Genome Biol.">
        <title>Genome and low-iron response of an oceanic diatom adapted to chronic iron limitation.</title>
        <authorList>
            <person name="Lommer M."/>
            <person name="Specht M."/>
            <person name="Roy A.S."/>
            <person name="Kraemer L."/>
            <person name="Andreson R."/>
            <person name="Gutowska M.A."/>
            <person name="Wolf J."/>
            <person name="Bergner S.V."/>
            <person name="Schilhabel M.B."/>
            <person name="Klostermeier U.C."/>
            <person name="Beiko R.G."/>
            <person name="Rosenstiel P."/>
            <person name="Hippler M."/>
            <person name="Laroche J."/>
        </authorList>
    </citation>
    <scope>NUCLEOTIDE SEQUENCE [LARGE SCALE GENOMIC DNA]</scope>
    <source>
        <strain evidence="1 2">CCMP1005</strain>
    </source>
</reference>
<evidence type="ECO:0000313" key="2">
    <source>
        <dbReference type="Proteomes" id="UP000266841"/>
    </source>
</evidence>
<comment type="caution">
    <text evidence="1">The sequence shown here is derived from an EMBL/GenBank/DDBJ whole genome shotgun (WGS) entry which is preliminary data.</text>
</comment>
<proteinExistence type="predicted"/>